<feature type="transmembrane region" description="Helical" evidence="4">
    <location>
        <begin position="284"/>
        <end position="303"/>
    </location>
</feature>
<feature type="transmembrane region" description="Helical" evidence="4">
    <location>
        <begin position="12"/>
        <end position="30"/>
    </location>
</feature>
<feature type="transmembrane region" description="Helical" evidence="4">
    <location>
        <begin position="50"/>
        <end position="69"/>
    </location>
</feature>
<feature type="transmembrane region" description="Helical" evidence="4">
    <location>
        <begin position="309"/>
        <end position="328"/>
    </location>
</feature>
<dbReference type="CDD" id="cd17355">
    <property type="entry name" value="MFS_YcxA_like"/>
    <property type="match status" value="1"/>
</dbReference>
<feature type="transmembrane region" description="Helical" evidence="4">
    <location>
        <begin position="109"/>
        <end position="129"/>
    </location>
</feature>
<dbReference type="InterPro" id="IPR036259">
    <property type="entry name" value="MFS_trans_sf"/>
</dbReference>
<feature type="transmembrane region" description="Helical" evidence="4">
    <location>
        <begin position="375"/>
        <end position="394"/>
    </location>
</feature>
<evidence type="ECO:0000256" key="3">
    <source>
        <dbReference type="ARBA" id="ARBA00023136"/>
    </source>
</evidence>
<gene>
    <name evidence="6" type="ORF">SAMN02745911_1472</name>
</gene>
<dbReference type="Proteomes" id="UP000184290">
    <property type="component" value="Unassembled WGS sequence"/>
</dbReference>
<proteinExistence type="predicted"/>
<protein>
    <submittedName>
        <fullName evidence="6">Predicted arabinose efflux permease, MFS family</fullName>
    </submittedName>
</protein>
<comment type="caution">
    <text evidence="6">The sequence shown here is derived from an EMBL/GenBank/DDBJ whole genome shotgun (WGS) entry which is preliminary data.</text>
</comment>
<evidence type="ECO:0000256" key="2">
    <source>
        <dbReference type="ARBA" id="ARBA00022989"/>
    </source>
</evidence>
<evidence type="ECO:0000313" key="7">
    <source>
        <dbReference type="Proteomes" id="UP000184290"/>
    </source>
</evidence>
<keyword evidence="1 4" id="KW-0812">Transmembrane</keyword>
<dbReference type="PROSITE" id="PS50850">
    <property type="entry name" value="MFS"/>
    <property type="match status" value="1"/>
</dbReference>
<accession>A0ABY1IDY8</accession>
<dbReference type="PANTHER" id="PTHR11360">
    <property type="entry name" value="MONOCARBOXYLATE TRANSPORTER"/>
    <property type="match status" value="1"/>
</dbReference>
<organism evidence="6 7">
    <name type="scientific">Aureimonas altamirensis DSM 21988</name>
    <dbReference type="NCBI Taxonomy" id="1121026"/>
    <lineage>
        <taxon>Bacteria</taxon>
        <taxon>Pseudomonadati</taxon>
        <taxon>Pseudomonadota</taxon>
        <taxon>Alphaproteobacteria</taxon>
        <taxon>Hyphomicrobiales</taxon>
        <taxon>Aurantimonadaceae</taxon>
        <taxon>Aureimonas</taxon>
    </lineage>
</organism>
<dbReference type="SUPFAM" id="SSF103473">
    <property type="entry name" value="MFS general substrate transporter"/>
    <property type="match status" value="1"/>
</dbReference>
<dbReference type="RefSeq" id="WP_060605462.1">
    <property type="nucleotide sequence ID" value="NZ_FQZC01000002.1"/>
</dbReference>
<name>A0ABY1IDY8_9HYPH</name>
<feature type="transmembrane region" description="Helical" evidence="4">
    <location>
        <begin position="258"/>
        <end position="277"/>
    </location>
</feature>
<evidence type="ECO:0000256" key="4">
    <source>
        <dbReference type="SAM" id="Phobius"/>
    </source>
</evidence>
<evidence type="ECO:0000259" key="5">
    <source>
        <dbReference type="PROSITE" id="PS50850"/>
    </source>
</evidence>
<feature type="transmembrane region" description="Helical" evidence="4">
    <location>
        <begin position="81"/>
        <end position="103"/>
    </location>
</feature>
<dbReference type="EMBL" id="FQZC01000002">
    <property type="protein sequence ID" value="SHJ03619.1"/>
    <property type="molecule type" value="Genomic_DNA"/>
</dbReference>
<evidence type="ECO:0000256" key="1">
    <source>
        <dbReference type="ARBA" id="ARBA00022692"/>
    </source>
</evidence>
<reference evidence="6 7" key="1">
    <citation type="submission" date="2016-11" db="EMBL/GenBank/DDBJ databases">
        <authorList>
            <person name="Varghese N."/>
            <person name="Submissions S."/>
        </authorList>
    </citation>
    <scope>NUCLEOTIDE SEQUENCE [LARGE SCALE GENOMIC DNA]</scope>
    <source>
        <strain evidence="6 7">DSM 21988</strain>
    </source>
</reference>
<dbReference type="Gene3D" id="1.20.1250.20">
    <property type="entry name" value="MFS general substrate transporter like domains"/>
    <property type="match status" value="2"/>
</dbReference>
<keyword evidence="3 4" id="KW-0472">Membrane</keyword>
<dbReference type="Pfam" id="PF07690">
    <property type="entry name" value="MFS_1"/>
    <property type="match status" value="1"/>
</dbReference>
<dbReference type="InterPro" id="IPR011701">
    <property type="entry name" value="MFS"/>
</dbReference>
<feature type="transmembrane region" description="Helical" evidence="4">
    <location>
        <begin position="173"/>
        <end position="197"/>
    </location>
</feature>
<keyword evidence="2 4" id="KW-1133">Transmembrane helix</keyword>
<evidence type="ECO:0000313" key="6">
    <source>
        <dbReference type="EMBL" id="SHJ03619.1"/>
    </source>
</evidence>
<feature type="transmembrane region" description="Helical" evidence="4">
    <location>
        <begin position="340"/>
        <end position="363"/>
    </location>
</feature>
<keyword evidence="7" id="KW-1185">Reference proteome</keyword>
<feature type="transmembrane region" description="Helical" evidence="4">
    <location>
        <begin position="141"/>
        <end position="161"/>
    </location>
</feature>
<dbReference type="PANTHER" id="PTHR11360:SF284">
    <property type="entry name" value="EG:103B4.3 PROTEIN-RELATED"/>
    <property type="match status" value="1"/>
</dbReference>
<sequence length="405" mass="41931">MRTGSRLGYARPAIVLACGAAIVTISMGLRQSFGLYMRPVELELGVSREAFGLAIAVQTLILGLAQPFVGALADKHGSGRVAAVGGLLYALSLALAGMAGSALGLNLSLGLLAGVAMTGITFVVILGAVGRAVPPEKRGTAIGIATAGGSFGQFMVVPLTQGLITSFGWRETMLLGAALALAIVVLARGIAGLPAGGPTSAARQQSLKEALGEASRHPGYWLLNFGFFVCGFHVAFISTHLPAFLADQGLDPAIGARALALIGLFNILGSYVFGLSADKLRKKYVLSALYFARSAVIVAFLAVPFTPLSATLFACAIGFLWLGTVPLTSGLVSQIFGVRYLATLFGIVFMSHQVGGFFGAWLAGRFFEGTGSYDLAWQVSIALGLLAGVVNLPIRDRPILRAQAA</sequence>
<feature type="transmembrane region" description="Helical" evidence="4">
    <location>
        <begin position="218"/>
        <end position="238"/>
    </location>
</feature>
<dbReference type="InterPro" id="IPR050327">
    <property type="entry name" value="Proton-linked_MCT"/>
</dbReference>
<dbReference type="InterPro" id="IPR020846">
    <property type="entry name" value="MFS_dom"/>
</dbReference>
<feature type="domain" description="Major facilitator superfamily (MFS) profile" evidence="5">
    <location>
        <begin position="12"/>
        <end position="399"/>
    </location>
</feature>